<evidence type="ECO:0000313" key="2">
    <source>
        <dbReference type="EMBL" id="KAJ5247422.1"/>
    </source>
</evidence>
<feature type="chain" id="PRO_5040857073" evidence="1">
    <location>
        <begin position="19"/>
        <end position="141"/>
    </location>
</feature>
<organism evidence="2 3">
    <name type="scientific">Penicillium chermesinum</name>
    <dbReference type="NCBI Taxonomy" id="63820"/>
    <lineage>
        <taxon>Eukaryota</taxon>
        <taxon>Fungi</taxon>
        <taxon>Dikarya</taxon>
        <taxon>Ascomycota</taxon>
        <taxon>Pezizomycotina</taxon>
        <taxon>Eurotiomycetes</taxon>
        <taxon>Eurotiomycetidae</taxon>
        <taxon>Eurotiales</taxon>
        <taxon>Aspergillaceae</taxon>
        <taxon>Penicillium</taxon>
    </lineage>
</organism>
<evidence type="ECO:0000256" key="1">
    <source>
        <dbReference type="SAM" id="SignalP"/>
    </source>
</evidence>
<keyword evidence="3" id="KW-1185">Reference proteome</keyword>
<dbReference type="AlphaFoldDB" id="A0A9W9PLC7"/>
<proteinExistence type="predicted"/>
<dbReference type="EMBL" id="JAPQKS010000002">
    <property type="protein sequence ID" value="KAJ5247422.1"/>
    <property type="molecule type" value="Genomic_DNA"/>
</dbReference>
<comment type="caution">
    <text evidence="2">The sequence shown here is derived from an EMBL/GenBank/DDBJ whole genome shotgun (WGS) entry which is preliminary data.</text>
</comment>
<dbReference type="RefSeq" id="XP_058334843.1">
    <property type="nucleotide sequence ID" value="XM_058471702.1"/>
</dbReference>
<reference evidence="2" key="1">
    <citation type="submission" date="2022-11" db="EMBL/GenBank/DDBJ databases">
        <authorList>
            <person name="Petersen C."/>
        </authorList>
    </citation>
    <scope>NUCLEOTIDE SEQUENCE</scope>
    <source>
        <strain evidence="2">IBT 19713</strain>
    </source>
</reference>
<sequence length="141" mass="15100">MHFATTLAAAMFALGAQAAFPVASLEFQSWEQCEIGFSVHGEPKFKADVTATPLTCDKTTVDRDWSINNYAFKAFIDTKDALLCSGVTIWNSDDCSGEPWSFVPFDGKPVVEGVCLPDSLDPGFVSFKLDCFGFPGGAGGP</sequence>
<accession>A0A9W9PLC7</accession>
<keyword evidence="1" id="KW-0732">Signal</keyword>
<name>A0A9W9PLC7_9EURO</name>
<dbReference type="OrthoDB" id="4353051at2759"/>
<reference evidence="2" key="2">
    <citation type="journal article" date="2023" name="IMA Fungus">
        <title>Comparative genomic study of the Penicillium genus elucidates a diverse pangenome and 15 lateral gene transfer events.</title>
        <authorList>
            <person name="Petersen C."/>
            <person name="Sorensen T."/>
            <person name="Nielsen M.R."/>
            <person name="Sondergaard T.E."/>
            <person name="Sorensen J.L."/>
            <person name="Fitzpatrick D.A."/>
            <person name="Frisvad J.C."/>
            <person name="Nielsen K.L."/>
        </authorList>
    </citation>
    <scope>NUCLEOTIDE SEQUENCE</scope>
    <source>
        <strain evidence="2">IBT 19713</strain>
    </source>
</reference>
<feature type="signal peptide" evidence="1">
    <location>
        <begin position="1"/>
        <end position="18"/>
    </location>
</feature>
<gene>
    <name evidence="2" type="ORF">N7468_002405</name>
</gene>
<protein>
    <submittedName>
        <fullName evidence="2">Uncharacterized protein</fullName>
    </submittedName>
</protein>
<evidence type="ECO:0000313" key="3">
    <source>
        <dbReference type="Proteomes" id="UP001150941"/>
    </source>
</evidence>
<dbReference type="Proteomes" id="UP001150941">
    <property type="component" value="Unassembled WGS sequence"/>
</dbReference>
<dbReference type="GeneID" id="83199005"/>